<evidence type="ECO:0000313" key="26">
    <source>
        <dbReference type="Proteomes" id="UP000186595"/>
    </source>
</evidence>
<evidence type="ECO:0000313" key="8">
    <source>
        <dbReference type="EMBL" id="OJN40076.1"/>
    </source>
</evidence>
<evidence type="ECO:0000313" key="28">
    <source>
        <dbReference type="Proteomes" id="UP000188967"/>
    </source>
</evidence>
<dbReference type="EMBL" id="CP031546">
    <property type="protein sequence ID" value="AXO09642.1"/>
    <property type="molecule type" value="Genomic_DNA"/>
</dbReference>
<reference evidence="20 39" key="12">
    <citation type="submission" date="2017-08" db="EMBL/GenBank/DDBJ databases">
        <title>Sequencing of Escherichia coli CCPM 6219.</title>
        <authorList>
            <person name="Liu S.-L."/>
            <person name="Zhou Y.-J."/>
            <person name="Zhao M.-F."/>
        </authorList>
    </citation>
    <scope>NUCLEOTIDE SEQUENCE [LARGE SCALE GENOMIC DNA]</scope>
    <source>
        <strain evidence="20 39">CCPM 6219</strain>
    </source>
</reference>
<evidence type="ECO:0000313" key="12">
    <source>
        <dbReference type="EMBL" id="OWW55776.1"/>
    </source>
</evidence>
<dbReference type="EMBL" id="NNAK01000023">
    <property type="protein sequence ID" value="OZP02997.1"/>
    <property type="molecule type" value="Genomic_DNA"/>
</dbReference>
<evidence type="ECO:0000313" key="7">
    <source>
        <dbReference type="EMBL" id="KPO12671.1"/>
    </source>
</evidence>
<evidence type="ECO:0000313" key="15">
    <source>
        <dbReference type="EMBL" id="PBN71668.1"/>
    </source>
</evidence>
<dbReference type="EMBL" id="LDXE02000004">
    <property type="protein sequence ID" value="PBN71668.1"/>
    <property type="molecule type" value="Genomic_DNA"/>
</dbReference>
<dbReference type="Proteomes" id="UP000854059">
    <property type="component" value="Unassembled WGS sequence"/>
</dbReference>
<dbReference type="EMBL" id="CP024092">
    <property type="protein sequence ID" value="ATP24292.1"/>
    <property type="molecule type" value="Genomic_DNA"/>
</dbReference>
<accession>A0A2A2XSA6</accession>
<dbReference type="PATRIC" id="fig|562.10474.peg.3019"/>
<name>A0A094XNU1_ECOLX</name>
<dbReference type="Proteomes" id="UP000281340">
    <property type="component" value="Unassembled WGS sequence"/>
</dbReference>
<sequence>MSIDHSLRFVQILLFIYTVNFYNITVRNVLCGGRIVTRRTKSWLKRVVPSAP</sequence>
<evidence type="ECO:0000313" key="4">
    <source>
        <dbReference type="EMBL" id="AXO09642.1"/>
    </source>
</evidence>
<protein>
    <submittedName>
        <fullName evidence="6">Uncharacterized protein</fullName>
    </submittedName>
</protein>
<dbReference type="OMA" id="MSIDHSF"/>
<reference evidence="11 27" key="5">
    <citation type="submission" date="2016-10" db="EMBL/GenBank/DDBJ databases">
        <title>Whole genome sequences of antibiotic resistant commensal Escherichia coli from healthy Australian adults.</title>
        <authorList>
            <person name="Moran R.A."/>
            <person name="Anantham S."/>
            <person name="Nigro S.J."/>
            <person name="Holt K.E."/>
            <person name="Hall R.M."/>
        </authorList>
    </citation>
    <scope>NUCLEOTIDE SEQUENCE [LARGE SCALE GENOMIC DNA]</scope>
    <source>
        <strain evidence="11 27">2.3-R4</strain>
    </source>
</reference>
<evidence type="ECO:0000313" key="38">
    <source>
        <dbReference type="Proteomes" id="UP000281340"/>
    </source>
</evidence>
<keyword evidence="1" id="KW-1133">Transmembrane helix</keyword>
<reference evidence="10 28" key="8">
    <citation type="submission" date="2017-01" db="EMBL/GenBank/DDBJ databases">
        <title>Draft genome sequence of an E. coli strain isolated from human, in Amazon, Brazil.</title>
        <authorList>
            <person name="Moura Q."/>
            <person name="Fernandes M.R."/>
            <person name="Cerdeira L."/>
            <person name="Vianello M."/>
            <person name="Souza T.A."/>
            <person name="Ienne S."/>
            <person name="Lincopan N."/>
        </authorList>
    </citation>
    <scope>NUCLEOTIDE SEQUENCE [LARGE SCALE GENOMIC DNA]</scope>
    <source>
        <strain evidence="10 28">ICBEcBL-II-13</strain>
    </source>
</reference>
<reference evidence="15" key="9">
    <citation type="submission" date="2017-03" db="EMBL/GenBank/DDBJ databases">
        <title>The mobilome is the main driver of stx2-positive O26:H11 Escherichia coli strains evolution.</title>
        <authorList>
            <person name="Delannoy S."/>
            <person name="Mariani-Kurkdjian P."/>
            <person name="Webb H.E."/>
            <person name="Bonacorsi S."/>
            <person name="Fach P."/>
        </authorList>
    </citation>
    <scope>NUCLEOTIDE SEQUENCE</scope>
    <source>
        <strain evidence="15">34870</strain>
    </source>
</reference>
<evidence type="ECO:0000313" key="5">
    <source>
        <dbReference type="EMBL" id="EGE1989706.1"/>
    </source>
</evidence>
<dbReference type="Proteomes" id="UP000234238">
    <property type="component" value="Chromosome"/>
</dbReference>
<dbReference type="Proteomes" id="UP000253687">
    <property type="component" value="Unassembled WGS sequence"/>
</dbReference>
<reference evidence="6 23" key="3">
    <citation type="submission" date="2015-07" db="EMBL/GenBank/DDBJ databases">
        <title>Genome sequences of 64 non-O157:H7 Shiga toxin-producing Escherichia coli strains.</title>
        <authorList>
            <person name="Gonzalez-Escalona N."/>
            <person name="Toro M."/>
            <person name="Timme R."/>
            <person name="Payne J."/>
        </authorList>
    </citation>
    <scope>NUCLEOTIDE SEQUENCE [LARGE SCALE GENOMIC DNA]</scope>
    <source>
        <strain evidence="6 23">CFSAN026843</strain>
    </source>
</reference>
<reference evidence="14 30" key="7">
    <citation type="submission" date="2016-12" db="EMBL/GenBank/DDBJ databases">
        <title>Real-Time Genomic Investigation Underlying the Public Health Response to a Shiga Toxin-Producing Escherichia Coli O26:H11 Outbreak in a Nursery.</title>
        <authorList>
            <person name="Ferdous M."/>
            <person name="Moran-Gilad J."/>
            <person name="Rossen J.W."/>
            <person name="Gdalevich M."/>
        </authorList>
    </citation>
    <scope>NUCLEOTIDE SEQUENCE [LARGE SCALE GENOMIC DNA]</scope>
    <source>
        <strain evidence="14 30">STEC 514-2</strain>
    </source>
</reference>
<evidence type="ECO:0000313" key="6">
    <source>
        <dbReference type="EMBL" id="KNF67677.1"/>
    </source>
</evidence>
<dbReference type="EMBL" id="CP024141">
    <property type="protein sequence ID" value="AUJ98957.1"/>
    <property type="molecule type" value="Genomic_DNA"/>
</dbReference>
<evidence type="ECO:0000313" key="25">
    <source>
        <dbReference type="Proteomes" id="UP000184077"/>
    </source>
</evidence>
<evidence type="ECO:0000313" key="27">
    <source>
        <dbReference type="Proteomes" id="UP000188855"/>
    </source>
</evidence>
<dbReference type="Proteomes" id="UP000188855">
    <property type="component" value="Unassembled WGS sequence"/>
</dbReference>
<dbReference type="EMBL" id="QYOH01000350">
    <property type="protein sequence ID" value="TXU24186.1"/>
    <property type="molecule type" value="Genomic_DNA"/>
</dbReference>
<evidence type="ECO:0000313" key="40">
    <source>
        <dbReference type="Proteomes" id="UP000460654"/>
    </source>
</evidence>
<dbReference type="EMBL" id="QFSS01000082">
    <property type="protein sequence ID" value="PZZ67285.1"/>
    <property type="molecule type" value="Genomic_DNA"/>
</dbReference>
<evidence type="ECO:0000313" key="35">
    <source>
        <dbReference type="Proteomes" id="UP000253687"/>
    </source>
</evidence>
<dbReference type="EMBL" id="MPGR01000001">
    <property type="protein sequence ID" value="OKB73089.1"/>
    <property type="molecule type" value="Genomic_DNA"/>
</dbReference>
<dbReference type="Proteomes" id="UP000288459">
    <property type="component" value="Unassembled WGS sequence"/>
</dbReference>
<keyword evidence="1" id="KW-0472">Membrane</keyword>
<reference evidence="17 34" key="16">
    <citation type="submission" date="2018-05" db="EMBL/GenBank/DDBJ databases">
        <title>Genomic sequencing of EHEC O26 New European Clone.</title>
        <authorList>
            <person name="Karnisova L."/>
            <person name="Nunvar J."/>
            <person name="Marejkova M."/>
            <person name="Mellmann A."/>
            <person name="Drevinek P."/>
            <person name="Blahova K."/>
            <person name="Bielaszewska M."/>
        </authorList>
    </citation>
    <scope>NUCLEOTIDE SEQUENCE [LARGE SCALE GENOMIC DNA]</scope>
    <source>
        <strain evidence="17 34">14-391</strain>
    </source>
</reference>
<reference evidence="16 32" key="15">
    <citation type="submission" date="2017-12" db="EMBL/GenBank/DDBJ databases">
        <title>Rapid rising of carbapenem-resistant Enterobacteriaceae(CRE) and emergence of colistin resistance genemcr-1 in CRE in the hospital of Henan, China.</title>
        <authorList>
            <person name="Sun Q."/>
            <person name="Zhang R."/>
            <person name="Li Y."/>
            <person name="Shen Y."/>
            <person name="Zhang Y."/>
            <person name="Yang J."/>
            <person name="Shu L."/>
            <person name="Zhou H."/>
            <person name="Wang Y."/>
            <person name="Wang B."/>
            <person name="Shen Z."/>
        </authorList>
    </citation>
    <scope>NUCLEOTIDE SEQUENCE [LARGE SCALE GENOMIC DNA]</scope>
    <source>
        <strain evidence="16 32">3512</strain>
    </source>
</reference>
<dbReference type="Proteomes" id="UP000248865">
    <property type="component" value="Unassembled WGS sequence"/>
</dbReference>
<evidence type="ECO:0000313" key="9">
    <source>
        <dbReference type="EMBL" id="OKB73089.1"/>
    </source>
</evidence>
<dbReference type="Proteomes" id="UP000037564">
    <property type="component" value="Unassembled WGS sequence"/>
</dbReference>
<evidence type="ECO:0000313" key="32">
    <source>
        <dbReference type="Proteomes" id="UP000233549"/>
    </source>
</evidence>
<reference evidence="12 29" key="10">
    <citation type="submission" date="2017-05" db="EMBL/GenBank/DDBJ databases">
        <title>Sequencing of Escherichia coli that cause persistent and transient Mastitis.</title>
        <authorList>
            <person name="Thacker T.C."/>
            <person name="Lippolis J.D."/>
            <person name="Brunelle B.W."/>
            <person name="Casey T.A."/>
            <person name="Reinhardt T.A."/>
            <person name="Sacco R.E."/>
            <person name="Holman D.B."/>
        </authorList>
    </citation>
    <scope>NUCLEOTIDE SEQUENCE [LARGE SCALE GENOMIC DNA]</scope>
    <source>
        <strain evidence="12 29">ECA-B</strain>
    </source>
</reference>
<evidence type="ECO:0000313" key="31">
    <source>
        <dbReference type="Proteomes" id="UP000225264"/>
    </source>
</evidence>
<reference evidence="8 25" key="4">
    <citation type="submission" date="2016-10" db="EMBL/GenBank/DDBJ databases">
        <title>Comprehensive resistome analysis reveals the prevalence of NDM and MCR-1 in Chinese poultry production.</title>
        <authorList>
            <person name="Wang Y."/>
            <person name="Zhang R."/>
            <person name="Li J."/>
            <person name="Wu Z."/>
            <person name="Wenjuan Y."/>
            <person name="Schwarz S."/>
            <person name="Tyrrell J."/>
            <person name="Zheng Y."/>
            <person name="Wang S."/>
            <person name="Shen Z."/>
            <person name="Liu Z."/>
            <person name="Lei L."/>
            <person name="Li M."/>
            <person name="Zhang Q."/>
            <person name="Wu C."/>
            <person name="Zhang Q."/>
            <person name="Wu Y."/>
            <person name="Walsh T."/>
            <person name="Shen J."/>
        </authorList>
    </citation>
    <scope>NUCLEOTIDE SEQUENCE [LARGE SCALE GENOMIC DNA]</scope>
    <source>
        <strain evidence="8 25">574</strain>
    </source>
</reference>
<evidence type="ECO:0000313" key="20">
    <source>
        <dbReference type="EMBL" id="RVE07949.1"/>
    </source>
</evidence>
<dbReference type="EMBL" id="MRVZ01000020">
    <property type="protein sequence ID" value="PAU24889.1"/>
    <property type="molecule type" value="Genomic_DNA"/>
</dbReference>
<evidence type="ECO:0000313" key="3">
    <source>
        <dbReference type="EMBL" id="AUJ98957.1"/>
    </source>
</evidence>
<dbReference type="Proteomes" id="UP000264870">
    <property type="component" value="Unassembled WGS sequence"/>
</dbReference>
<evidence type="ECO:0000313" key="33">
    <source>
        <dbReference type="Proteomes" id="UP000234238"/>
    </source>
</evidence>
<dbReference type="Proteomes" id="UP000184077">
    <property type="component" value="Unassembled WGS sequence"/>
</dbReference>
<reference evidence="21 40" key="20">
    <citation type="submission" date="2018-09" db="EMBL/GenBank/DDBJ databases">
        <title>Persistent metagenomic signatures of early life antibiotic treatment in the infant gut microbiota and resistome.</title>
        <authorList>
            <person name="Gasparrini A.J."/>
        </authorList>
    </citation>
    <scope>NUCLEOTIDE SEQUENCE [LARGE SCALE GENOMIC DNA]</scope>
    <source>
        <strain evidence="21 40">T0181B.E-10</strain>
    </source>
</reference>
<dbReference type="Proteomes" id="UP000233549">
    <property type="component" value="Unassembled WGS sequence"/>
</dbReference>
<evidence type="ECO:0000313" key="22">
    <source>
        <dbReference type="Proteomes" id="UP000036331"/>
    </source>
</evidence>
<dbReference type="Proteomes" id="UP000460654">
    <property type="component" value="Unassembled WGS sequence"/>
</dbReference>
<reference evidence="15 22" key="2">
    <citation type="journal article" date="2015" name="Genome Announc.">
        <title>Draft Genome Sequences of Human-Pathogenic Escherichia coli O26:H11 Strains Carrying the stx2 Gene Only and Circulating in France.</title>
        <authorList>
            <person name="Delannoy S."/>
            <person name="Mariani-Kurkdjian P."/>
            <person name="Bonacorsi S."/>
            <person name="Liguori S."/>
            <person name="Ison S.A."/>
            <person name="Fach P."/>
        </authorList>
    </citation>
    <scope>NUCLEOTIDE SEQUENCE [LARGE SCALE GENOMIC DNA]</scope>
    <source>
        <strain evidence="15 22">34870</strain>
    </source>
</reference>
<evidence type="ECO:0000313" key="14">
    <source>
        <dbReference type="EMBL" id="PAU24889.1"/>
    </source>
</evidence>
<evidence type="ECO:0000313" key="34">
    <source>
        <dbReference type="Proteomes" id="UP000248865"/>
    </source>
</evidence>
<feature type="transmembrane region" description="Helical" evidence="1">
    <location>
        <begin position="12"/>
        <end position="36"/>
    </location>
</feature>
<dbReference type="EMBL" id="MPAF01000016">
    <property type="protein sequence ID" value="OOK28539.1"/>
    <property type="molecule type" value="Genomic_DNA"/>
</dbReference>
<dbReference type="Proteomes" id="UP000218543">
    <property type="component" value="Unassembled WGS sequence"/>
</dbReference>
<dbReference type="Proteomes" id="UP000197270">
    <property type="component" value="Unassembled WGS sequence"/>
</dbReference>
<reference evidence="19 38" key="21">
    <citation type="submission" date="2018-10" db="EMBL/GenBank/DDBJ databases">
        <title>Comparison of Escherichia coli isolates recovered from retail chicken and from chicken fecal samples by antimicrobial susceptibility test and whole genome sequencing.</title>
        <authorList>
            <person name="Tang B."/>
            <person name="Ma Y."/>
            <person name="He X."/>
            <person name="Cao L."/>
            <person name="Xia X."/>
            <person name="Yang H."/>
        </authorList>
    </citation>
    <scope>NUCLEOTIDE SEQUENCE [LARGE SCALE GENOMIC DNA]</scope>
    <source>
        <strain evidence="19 38">CMJH98b</strain>
    </source>
</reference>
<evidence type="ECO:0000313" key="11">
    <source>
        <dbReference type="EMBL" id="OOK28539.1"/>
    </source>
</evidence>
<dbReference type="EMBL" id="LGZN01000036">
    <property type="protein sequence ID" value="KNF67677.1"/>
    <property type="molecule type" value="Genomic_DNA"/>
</dbReference>
<evidence type="ECO:0000313" key="24">
    <source>
        <dbReference type="Proteomes" id="UP000050556"/>
    </source>
</evidence>
<dbReference type="Proteomes" id="UP000256244">
    <property type="component" value="Chromosome"/>
</dbReference>
<evidence type="ECO:0000313" key="36">
    <source>
        <dbReference type="Proteomes" id="UP000256244"/>
    </source>
</evidence>
<dbReference type="EMBL" id="AAVTXU010000089">
    <property type="protein sequence ID" value="EGE1989706.1"/>
    <property type="molecule type" value="Genomic_DNA"/>
</dbReference>
<evidence type="ECO:0000313" key="21">
    <source>
        <dbReference type="EMBL" id="TXU24186.1"/>
    </source>
</evidence>
<reference evidence="18 35" key="18">
    <citation type="submission" date="2018-07" db="EMBL/GenBank/DDBJ databases">
        <title>Whole Genome Sequence Analysis of Avian Pathogenic E. coli - An Australian Perspective.</title>
        <authorList>
            <person name="Cummins M.L."/>
            <person name="Reid C.J."/>
            <person name="Roy Chowdhury P."/>
            <person name="Bushell R."/>
            <person name="Esbert N."/>
            <person name="Tivendale K.A."/>
            <person name="Noormohammadi A.H."/>
            <person name="Islam S."/>
            <person name="Marenda M.S."/>
            <person name="Browning G.F."/>
            <person name="Markham P.F."/>
            <person name="Djordjevic S.P."/>
        </authorList>
    </citation>
    <scope>NUCLEOTIDE SEQUENCE [LARGE SCALE GENOMIC DNA]</scope>
    <source>
        <strain evidence="18 35">AVC211</strain>
    </source>
</reference>
<evidence type="ECO:0000313" key="30">
    <source>
        <dbReference type="Proteomes" id="UP000218543"/>
    </source>
</evidence>
<evidence type="ECO:0000313" key="16">
    <source>
        <dbReference type="EMBL" id="PKD88935.1"/>
    </source>
</evidence>
<evidence type="ECO:0000313" key="37">
    <source>
        <dbReference type="Proteomes" id="UP000264870"/>
    </source>
</evidence>
<evidence type="ECO:0000313" key="2">
    <source>
        <dbReference type="EMBL" id="ATP24292.1"/>
    </source>
</evidence>
<reference evidence="5" key="17">
    <citation type="submission" date="2018-05" db="EMBL/GenBank/DDBJ databases">
        <authorList>
            <person name="Ashton P.M."/>
            <person name="Dallman T."/>
            <person name="Nair S."/>
            <person name="De Pinna E."/>
            <person name="Peters T."/>
            <person name="Grant K."/>
        </authorList>
    </citation>
    <scope>NUCLEOTIDE SEQUENCE</scope>
    <source>
        <strain evidence="5">412057</strain>
    </source>
</reference>
<evidence type="ECO:0000313" key="17">
    <source>
        <dbReference type="EMBL" id="PZZ67285.1"/>
    </source>
</evidence>
<gene>
    <name evidence="15" type="ORF">ABE91_019765</name>
    <name evidence="7" type="ORF">ACU57_11205</name>
    <name evidence="8" type="ORF">BK300_04945</name>
    <name evidence="9" type="ORF">BMT50_10100</name>
    <name evidence="11" type="ORF">BMT91_10310</name>
    <name evidence="14" type="ORF">BTQ06_06870</name>
    <name evidence="10" type="ORF">BXT93_01980</name>
    <name evidence="12" type="ORF">CCS08_08540</name>
    <name evidence="13" type="ORF">CG702_11690</name>
    <name evidence="20" type="ORF">CIG67_24785</name>
    <name evidence="2" type="ORF">CQ842_12135</name>
    <name evidence="3" type="ORF">CR538_00170</name>
    <name evidence="16" type="ORF">CWS33_14710</name>
    <name evidence="21" type="ORF">D4N09_28490</name>
    <name evidence="17" type="ORF">DIV22_14980</name>
    <name evidence="5" type="ORF">DL968_19165</name>
    <name evidence="4" type="ORF">DS732_26745</name>
    <name evidence="18" type="ORF">DTL43_15100</name>
    <name evidence="19" type="ORF">EAI46_06535</name>
    <name evidence="6" type="ORF">WR15_16180</name>
</gene>
<evidence type="ECO:0000313" key="29">
    <source>
        <dbReference type="Proteomes" id="UP000197270"/>
    </source>
</evidence>
<organism evidence="6 23">
    <name type="scientific">Escherichia coli</name>
    <dbReference type="NCBI Taxonomy" id="562"/>
    <lineage>
        <taxon>Bacteria</taxon>
        <taxon>Pseudomonadati</taxon>
        <taxon>Pseudomonadota</taxon>
        <taxon>Gammaproteobacteria</taxon>
        <taxon>Enterobacterales</taxon>
        <taxon>Enterobacteriaceae</taxon>
        <taxon>Escherichia</taxon>
    </lineage>
</organism>
<evidence type="ECO:0000313" key="13">
    <source>
        <dbReference type="EMBL" id="OZP02997.1"/>
    </source>
</evidence>
<evidence type="ECO:0000313" key="18">
    <source>
        <dbReference type="EMBL" id="RDA37495.1"/>
    </source>
</evidence>
<reference evidence="9 26" key="6">
    <citation type="submission" date="2016-11" db="EMBL/GenBank/DDBJ databases">
        <title>Draft genome sequences of five Shigatoxin-producing Escherichia coli isolates harboring the new recently described Subtilase cytotoxin allelic variant subAB2-3.</title>
        <authorList>
            <person name="Tasara T."/>
            <person name="Fierz L."/>
            <person name="Klumpp J."/>
            <person name="Schmidt H."/>
            <person name="Stephan R."/>
        </authorList>
    </citation>
    <scope>NUCLEOTIDE SEQUENCE [LARGE SCALE GENOMIC DNA]</scope>
    <source>
        <strain evidence="9 26">453</strain>
    </source>
</reference>
<evidence type="ECO:0000313" key="39">
    <source>
        <dbReference type="Proteomes" id="UP000288459"/>
    </source>
</evidence>
<dbReference type="AlphaFoldDB" id="A0A094XNU1"/>
<dbReference type="Proteomes" id="UP000186595">
    <property type="component" value="Unassembled WGS sequence"/>
</dbReference>
<dbReference type="EMBL" id="MTPS01000026">
    <property type="protein sequence ID" value="ONG36642.1"/>
    <property type="molecule type" value="Genomic_DNA"/>
</dbReference>
<dbReference type="Proteomes" id="UP000188967">
    <property type="component" value="Unassembled WGS sequence"/>
</dbReference>
<reference evidence="7 24" key="1">
    <citation type="journal article" date="2015" name="Front. Microbiol.">
        <title>Genetic determinants of heat resistance in Escherichia coli.</title>
        <authorList>
            <person name="Mercer R.G."/>
            <person name="Zheng J."/>
            <person name="Garcia-Hernandez R."/>
            <person name="Ruan L."/>
            <person name="Ganzle M.G."/>
            <person name="McMullen L.M."/>
        </authorList>
    </citation>
    <scope>NUCLEOTIDE SEQUENCE [LARGE SCALE GENOMIC DNA]</scope>
    <source>
        <strain evidence="7 24">AW1.3</strain>
    </source>
</reference>
<dbReference type="EMBL" id="NPIM01000164">
    <property type="protein sequence ID" value="RVE07949.1"/>
    <property type="molecule type" value="Genomic_DNA"/>
</dbReference>
<dbReference type="Proteomes" id="UP000036331">
    <property type="component" value="Unassembled WGS sequence"/>
</dbReference>
<reference evidence="3 33" key="14">
    <citation type="submission" date="2017-10" db="EMBL/GenBank/DDBJ databases">
        <title>mcr-1 positive E.coli isolates in China.</title>
        <authorList>
            <person name="Li B."/>
            <person name="Wang X."/>
        </authorList>
    </citation>
    <scope>NUCLEOTIDE SEQUENCE [LARGE SCALE GENOMIC DNA]</scope>
    <source>
        <strain evidence="3 33">14EC029</strain>
    </source>
</reference>
<dbReference type="EMBL" id="NHTF01000022">
    <property type="protein sequence ID" value="OWW55776.1"/>
    <property type="molecule type" value="Genomic_DNA"/>
</dbReference>
<evidence type="ECO:0000313" key="10">
    <source>
        <dbReference type="EMBL" id="ONG36642.1"/>
    </source>
</evidence>
<evidence type="ECO:0000313" key="23">
    <source>
        <dbReference type="Proteomes" id="UP000037564"/>
    </source>
</evidence>
<dbReference type="EMBL" id="MOHC01000006">
    <property type="protein sequence ID" value="OJN40076.1"/>
    <property type="molecule type" value="Genomic_DNA"/>
</dbReference>
<keyword evidence="1" id="KW-0812">Transmembrane</keyword>
<accession>A0A094XNU1</accession>
<dbReference type="Proteomes" id="UP000050556">
    <property type="component" value="Unassembled WGS sequence"/>
</dbReference>
<reference evidence="13 37" key="11">
    <citation type="submission" date="2017-07" db="EMBL/GenBank/DDBJ databases">
        <authorList>
            <person name="Zhi S."/>
            <person name="Banting G."/>
            <person name="Neumann N."/>
        </authorList>
    </citation>
    <scope>NUCLEOTIDE SEQUENCE [LARGE SCALE GENOMIC DNA]</scope>
    <source>
        <strain evidence="13 37">WW41</strain>
    </source>
</reference>
<dbReference type="EMBL" id="PITP01000013">
    <property type="protein sequence ID" value="PKD88935.1"/>
    <property type="molecule type" value="Genomic_DNA"/>
</dbReference>
<proteinExistence type="predicted"/>
<reference evidence="4 36" key="19">
    <citation type="submission" date="2018-08" db="EMBL/GenBank/DDBJ databases">
        <title>Complete genome sequencing and genomic characterization of five Escherichia coli strains co-producing MCR-1 and ESBLs from different origins in China.</title>
        <authorList>
            <person name="Bai L."/>
        </authorList>
    </citation>
    <scope>NUCLEOTIDE SEQUENCE [LARGE SCALE GENOMIC DNA]</scope>
    <source>
        <strain evidence="4">Cq9</strain>
        <strain evidence="36">cq9</strain>
    </source>
</reference>
<reference evidence="2 31" key="13">
    <citation type="submission" date="2017-10" db="EMBL/GenBank/DDBJ databases">
        <title>Genome and in vitro analysis of Escherichia coli resistant to antibiotic.</title>
        <authorList>
            <person name="Pereira U.P."/>
            <person name="Facimoto C.T."/>
            <person name="Campos P.A."/>
            <person name="Araujo B.F."/>
            <person name="Royer S."/>
            <person name="Goncalves I.R."/>
            <person name="Ferreira M.L."/>
            <person name="Gontijo P."/>
            <person name="Ribas R.M."/>
        </authorList>
    </citation>
    <scope>NUCLEOTIDE SEQUENCE [LARGE SCALE GENOMIC DNA]</scope>
    <source>
        <strain evidence="2 31">UFU_EC98</strain>
    </source>
</reference>
<evidence type="ECO:0000313" key="19">
    <source>
        <dbReference type="EMBL" id="RLY59250.1"/>
    </source>
</evidence>
<dbReference type="EMBL" id="LDYI01000084">
    <property type="protein sequence ID" value="KPO12671.1"/>
    <property type="molecule type" value="Genomic_DNA"/>
</dbReference>
<evidence type="ECO:0000256" key="1">
    <source>
        <dbReference type="SAM" id="Phobius"/>
    </source>
</evidence>
<dbReference type="EMBL" id="QOGZ01000016">
    <property type="protein sequence ID" value="RDA37495.1"/>
    <property type="molecule type" value="Genomic_DNA"/>
</dbReference>
<dbReference type="EMBL" id="RDDM01000032">
    <property type="protein sequence ID" value="RLY59250.1"/>
    <property type="molecule type" value="Genomic_DNA"/>
</dbReference>